<evidence type="ECO:0000313" key="1">
    <source>
        <dbReference type="EMBL" id="RKO98484.1"/>
    </source>
</evidence>
<proteinExistence type="predicted"/>
<dbReference type="PANTHER" id="PTHR46014:SF1">
    <property type="entry name" value="TETRATRICOPEPTIDE REPEAT PROTEIN 1"/>
    <property type="match status" value="1"/>
</dbReference>
<dbReference type="Gene3D" id="1.25.40.10">
    <property type="entry name" value="Tetratricopeptide repeat domain"/>
    <property type="match status" value="1"/>
</dbReference>
<name>A0A4P9WYG0_9FUNG</name>
<accession>A0A4P9WYG0</accession>
<dbReference type="AlphaFoldDB" id="A0A4P9WYG0"/>
<organism evidence="1 2">
    <name type="scientific">Caulochytrium protostelioides</name>
    <dbReference type="NCBI Taxonomy" id="1555241"/>
    <lineage>
        <taxon>Eukaryota</taxon>
        <taxon>Fungi</taxon>
        <taxon>Fungi incertae sedis</taxon>
        <taxon>Chytridiomycota</taxon>
        <taxon>Chytridiomycota incertae sedis</taxon>
        <taxon>Chytridiomycetes</taxon>
        <taxon>Caulochytriales</taxon>
        <taxon>Caulochytriaceae</taxon>
        <taxon>Caulochytrium</taxon>
    </lineage>
</organism>
<dbReference type="OrthoDB" id="1872379at2759"/>
<dbReference type="InterPro" id="IPR052769">
    <property type="entry name" value="TPR_domain_protein"/>
</dbReference>
<gene>
    <name evidence="1" type="ORF">CXG81DRAFT_15862</name>
</gene>
<dbReference type="PANTHER" id="PTHR46014">
    <property type="entry name" value="TETRATRICOPEPTIDE REPEAT PROTEIN 1"/>
    <property type="match status" value="1"/>
</dbReference>
<protein>
    <recommendedName>
        <fullName evidence="3">TPR-like protein</fullName>
    </recommendedName>
</protein>
<dbReference type="InterPro" id="IPR011990">
    <property type="entry name" value="TPR-like_helical_dom_sf"/>
</dbReference>
<dbReference type="Proteomes" id="UP000274922">
    <property type="component" value="Unassembled WGS sequence"/>
</dbReference>
<keyword evidence="2" id="KW-1185">Reference proteome</keyword>
<reference evidence="2" key="1">
    <citation type="journal article" date="2018" name="Nat. Microbiol.">
        <title>Leveraging single-cell genomics to expand the fungal tree of life.</title>
        <authorList>
            <person name="Ahrendt S.R."/>
            <person name="Quandt C.A."/>
            <person name="Ciobanu D."/>
            <person name="Clum A."/>
            <person name="Salamov A."/>
            <person name="Andreopoulos B."/>
            <person name="Cheng J.F."/>
            <person name="Woyke T."/>
            <person name="Pelin A."/>
            <person name="Henrissat B."/>
            <person name="Reynolds N.K."/>
            <person name="Benny G.L."/>
            <person name="Smith M.E."/>
            <person name="James T.Y."/>
            <person name="Grigoriev I.V."/>
        </authorList>
    </citation>
    <scope>NUCLEOTIDE SEQUENCE [LARGE SCALE GENOMIC DNA]</scope>
    <source>
        <strain evidence="2">ATCC 52028</strain>
    </source>
</reference>
<sequence>MPADCVPLQKDRAVLFHNRAVCYHCLDQTDAVIADATAALQLDPTYTRARAQRMNALAGPGATPPQLQTALADAAAVLAVDANHAAARHVQQTVPERLKRHEQEERDRMLGELKGLGNRILGQFGLSTDHFKFVEQPGGGYALNLQR</sequence>
<dbReference type="EMBL" id="ML014422">
    <property type="protein sequence ID" value="RKO98484.1"/>
    <property type="molecule type" value="Genomic_DNA"/>
</dbReference>
<evidence type="ECO:0000313" key="2">
    <source>
        <dbReference type="Proteomes" id="UP000274922"/>
    </source>
</evidence>
<evidence type="ECO:0008006" key="3">
    <source>
        <dbReference type="Google" id="ProtNLM"/>
    </source>
</evidence>
<dbReference type="SUPFAM" id="SSF48452">
    <property type="entry name" value="TPR-like"/>
    <property type="match status" value="1"/>
</dbReference>